<reference evidence="2" key="1">
    <citation type="submission" date="2022-04" db="EMBL/GenBank/DDBJ databases">
        <authorList>
            <person name="Xu L."/>
            <person name="Lv Z."/>
        </authorList>
    </citation>
    <scope>NUCLEOTIDE SEQUENCE</scope>
    <source>
        <strain evidence="2">LV_2022a</strain>
    </source>
</reference>
<name>A0AAE1Z978_SCHME</name>
<evidence type="ECO:0000256" key="1">
    <source>
        <dbReference type="SAM" id="Phobius"/>
    </source>
</evidence>
<keyword evidence="1" id="KW-0472">Membrane</keyword>
<dbReference type="AlphaFoldDB" id="A0AAE1Z978"/>
<accession>A0AAE1Z978</accession>
<gene>
    <name evidence="2" type="ORF">MN116_007073</name>
</gene>
<protein>
    <submittedName>
        <fullName evidence="2">Uncharacterized protein</fullName>
    </submittedName>
</protein>
<feature type="transmembrane region" description="Helical" evidence="1">
    <location>
        <begin position="52"/>
        <end position="77"/>
    </location>
</feature>
<keyword evidence="1" id="KW-0812">Transmembrane</keyword>
<proteinExistence type="predicted"/>
<sequence length="157" mass="17917">MFRYVYVLLAVYILCDIQYQNVMINCIDSTTSATDTINATTYVKSKVTSDRMIMITGILFGVGLFIGFLSFLITFIWCCKPNNISNTNNRNKILFPNEDVTKIWSLNLENENIQEYTTSPNLSYDINTDHYDKKTLSISFSGEIHSLTDSCTTINTK</sequence>
<evidence type="ECO:0000313" key="3">
    <source>
        <dbReference type="Proteomes" id="UP001292079"/>
    </source>
</evidence>
<comment type="caution">
    <text evidence="2">The sequence shown here is derived from an EMBL/GenBank/DDBJ whole genome shotgun (WGS) entry which is preliminary data.</text>
</comment>
<organism evidence="2 3">
    <name type="scientific">Schistosoma mekongi</name>
    <name type="common">Parasitic worm</name>
    <dbReference type="NCBI Taxonomy" id="38744"/>
    <lineage>
        <taxon>Eukaryota</taxon>
        <taxon>Metazoa</taxon>
        <taxon>Spiralia</taxon>
        <taxon>Lophotrochozoa</taxon>
        <taxon>Platyhelminthes</taxon>
        <taxon>Trematoda</taxon>
        <taxon>Digenea</taxon>
        <taxon>Strigeidida</taxon>
        <taxon>Schistosomatoidea</taxon>
        <taxon>Schistosomatidae</taxon>
        <taxon>Schistosoma</taxon>
    </lineage>
</organism>
<keyword evidence="3" id="KW-1185">Reference proteome</keyword>
<evidence type="ECO:0000313" key="2">
    <source>
        <dbReference type="EMBL" id="KAK4469530.1"/>
    </source>
</evidence>
<dbReference type="EMBL" id="JALJAT010000005">
    <property type="protein sequence ID" value="KAK4469530.1"/>
    <property type="molecule type" value="Genomic_DNA"/>
</dbReference>
<keyword evidence="1" id="KW-1133">Transmembrane helix</keyword>
<dbReference type="Proteomes" id="UP001292079">
    <property type="component" value="Unassembled WGS sequence"/>
</dbReference>
<reference evidence="2" key="2">
    <citation type="journal article" date="2023" name="Infect Dis Poverty">
        <title>Chromosome-scale genome of the human blood fluke Schistosoma mekongi and its implications for public health.</title>
        <authorList>
            <person name="Zhou M."/>
            <person name="Xu L."/>
            <person name="Xu D."/>
            <person name="Chen W."/>
            <person name="Khan J."/>
            <person name="Hu Y."/>
            <person name="Huang H."/>
            <person name="Wei H."/>
            <person name="Zhang Y."/>
            <person name="Chusongsang P."/>
            <person name="Tanasarnprasert K."/>
            <person name="Hu X."/>
            <person name="Limpanont Y."/>
            <person name="Lv Z."/>
        </authorList>
    </citation>
    <scope>NUCLEOTIDE SEQUENCE</scope>
    <source>
        <strain evidence="2">LV_2022a</strain>
    </source>
</reference>